<name>A0ABN7AWL0_9HEMI</name>
<sequence length="186" mass="21983">MIRSVIGSCLKLRSALSTTMAMTSSVATTTTRQFRIFDANFLKAAALPSQNFCTLSRIQPLTSNLSLMELKPVNYEQKRSLIKYSLHRGKRKTVKAVLKRFYRLDWGIWIRTMCGRHKKMHKKSLARKRRLRRHVFTNATQSWLLDTMVTRYWRRPKYLPDSPYNPYHKREEFFLTRRKPAVPVAS</sequence>
<accession>A0ABN7AWL0</accession>
<keyword evidence="3" id="KW-0809">Transit peptide</keyword>
<protein>
    <recommendedName>
        <fullName evidence="7">Large ribosomal subunit protein bL35m</fullName>
    </recommendedName>
    <alternativeName>
        <fullName evidence="8">39S ribosomal protein L35, mitochondrial</fullName>
    </alternativeName>
</protein>
<evidence type="ECO:0000256" key="7">
    <source>
        <dbReference type="ARBA" id="ARBA00035273"/>
    </source>
</evidence>
<keyword evidence="5" id="KW-0496">Mitochondrion</keyword>
<comment type="similarity">
    <text evidence="2">Belongs to the bacterial ribosomal protein bL35 family.</text>
</comment>
<gene>
    <name evidence="9" type="ORF">NTJ_09393</name>
</gene>
<evidence type="ECO:0000256" key="3">
    <source>
        <dbReference type="ARBA" id="ARBA00022946"/>
    </source>
</evidence>
<keyword evidence="4 9" id="KW-0689">Ribosomal protein</keyword>
<dbReference type="InterPro" id="IPR037229">
    <property type="entry name" value="Ribosomal_bL35_sf"/>
</dbReference>
<evidence type="ECO:0000313" key="9">
    <source>
        <dbReference type="EMBL" id="BES96581.1"/>
    </source>
</evidence>
<keyword evidence="10" id="KW-1185">Reference proteome</keyword>
<dbReference type="Proteomes" id="UP001307889">
    <property type="component" value="Chromosome 7"/>
</dbReference>
<evidence type="ECO:0000256" key="5">
    <source>
        <dbReference type="ARBA" id="ARBA00023128"/>
    </source>
</evidence>
<reference evidence="9 10" key="1">
    <citation type="submission" date="2023-09" db="EMBL/GenBank/DDBJ databases">
        <title>Nesidiocoris tenuis whole genome shotgun sequence.</title>
        <authorList>
            <person name="Shibata T."/>
            <person name="Shimoda M."/>
            <person name="Kobayashi T."/>
            <person name="Uehara T."/>
        </authorList>
    </citation>
    <scope>NUCLEOTIDE SEQUENCE [LARGE SCALE GENOMIC DNA]</scope>
    <source>
        <strain evidence="9 10">Japan</strain>
    </source>
</reference>
<keyword evidence="6" id="KW-0687">Ribonucleoprotein</keyword>
<dbReference type="GO" id="GO:0005840">
    <property type="term" value="C:ribosome"/>
    <property type="evidence" value="ECO:0007669"/>
    <property type="project" value="UniProtKB-KW"/>
</dbReference>
<dbReference type="EMBL" id="AP028915">
    <property type="protein sequence ID" value="BES96581.1"/>
    <property type="molecule type" value="Genomic_DNA"/>
</dbReference>
<comment type="subcellular location">
    <subcellularLocation>
        <location evidence="1">Mitochondrion</location>
    </subcellularLocation>
</comment>
<evidence type="ECO:0000256" key="2">
    <source>
        <dbReference type="ARBA" id="ARBA00006598"/>
    </source>
</evidence>
<dbReference type="SUPFAM" id="SSF143034">
    <property type="entry name" value="L35p-like"/>
    <property type="match status" value="1"/>
</dbReference>
<evidence type="ECO:0000313" key="10">
    <source>
        <dbReference type="Proteomes" id="UP001307889"/>
    </source>
</evidence>
<dbReference type="InterPro" id="IPR019338">
    <property type="entry name" value="Ribosomal_bL35m"/>
</dbReference>
<dbReference type="PANTHER" id="PTHR15909:SF0">
    <property type="entry name" value="LARGE RIBOSOMAL SUBUNIT PROTEIN BL35M"/>
    <property type="match status" value="1"/>
</dbReference>
<evidence type="ECO:0000256" key="1">
    <source>
        <dbReference type="ARBA" id="ARBA00004173"/>
    </source>
</evidence>
<dbReference type="PANTHER" id="PTHR15909">
    <property type="entry name" value="39S RIBOSOMAL PROTEIN L35, MITOCHONDRIAL"/>
    <property type="match status" value="1"/>
</dbReference>
<evidence type="ECO:0000256" key="6">
    <source>
        <dbReference type="ARBA" id="ARBA00023274"/>
    </source>
</evidence>
<dbReference type="InterPro" id="IPR021137">
    <property type="entry name" value="Ribosomal_bL35-like"/>
</dbReference>
<evidence type="ECO:0000256" key="8">
    <source>
        <dbReference type="ARBA" id="ARBA00035418"/>
    </source>
</evidence>
<proteinExistence type="inferred from homology"/>
<evidence type="ECO:0000256" key="4">
    <source>
        <dbReference type="ARBA" id="ARBA00022980"/>
    </source>
</evidence>
<dbReference type="Pfam" id="PF01632">
    <property type="entry name" value="Ribosomal_L35p"/>
    <property type="match status" value="1"/>
</dbReference>
<organism evidence="9 10">
    <name type="scientific">Nesidiocoris tenuis</name>
    <dbReference type="NCBI Taxonomy" id="355587"/>
    <lineage>
        <taxon>Eukaryota</taxon>
        <taxon>Metazoa</taxon>
        <taxon>Ecdysozoa</taxon>
        <taxon>Arthropoda</taxon>
        <taxon>Hexapoda</taxon>
        <taxon>Insecta</taxon>
        <taxon>Pterygota</taxon>
        <taxon>Neoptera</taxon>
        <taxon>Paraneoptera</taxon>
        <taxon>Hemiptera</taxon>
        <taxon>Heteroptera</taxon>
        <taxon>Panheteroptera</taxon>
        <taxon>Cimicomorpha</taxon>
        <taxon>Miridae</taxon>
        <taxon>Dicyphina</taxon>
        <taxon>Nesidiocoris</taxon>
    </lineage>
</organism>